<dbReference type="RefSeq" id="XP_025379903.1">
    <property type="nucleotide sequence ID" value="XM_025518668.1"/>
</dbReference>
<dbReference type="PRINTS" id="PR00081">
    <property type="entry name" value="GDHRDH"/>
</dbReference>
<dbReference type="PANTHER" id="PTHR24322">
    <property type="entry name" value="PKSB"/>
    <property type="match status" value="1"/>
</dbReference>
<dbReference type="STRING" id="215250.A0A316YY05"/>
<evidence type="ECO:0000256" key="1">
    <source>
        <dbReference type="ARBA" id="ARBA00006484"/>
    </source>
</evidence>
<dbReference type="InterPro" id="IPR036291">
    <property type="entry name" value="NAD(P)-bd_dom_sf"/>
</dbReference>
<dbReference type="Pfam" id="PF00106">
    <property type="entry name" value="adh_short"/>
    <property type="match status" value="1"/>
</dbReference>
<proteinExistence type="inferred from homology"/>
<organism evidence="4 5">
    <name type="scientific">Acaromyces ingoldii</name>
    <dbReference type="NCBI Taxonomy" id="215250"/>
    <lineage>
        <taxon>Eukaryota</taxon>
        <taxon>Fungi</taxon>
        <taxon>Dikarya</taxon>
        <taxon>Basidiomycota</taxon>
        <taxon>Ustilaginomycotina</taxon>
        <taxon>Exobasidiomycetes</taxon>
        <taxon>Exobasidiales</taxon>
        <taxon>Cryptobasidiaceae</taxon>
        <taxon>Acaromyces</taxon>
    </lineage>
</organism>
<dbReference type="AlphaFoldDB" id="A0A316YY05"/>
<dbReference type="GO" id="GO:0016616">
    <property type="term" value="F:oxidoreductase activity, acting on the CH-OH group of donors, NAD or NADP as acceptor"/>
    <property type="evidence" value="ECO:0007669"/>
    <property type="project" value="TreeGrafter"/>
</dbReference>
<dbReference type="SUPFAM" id="SSF51735">
    <property type="entry name" value="NAD(P)-binding Rossmann-fold domains"/>
    <property type="match status" value="1"/>
</dbReference>
<comment type="similarity">
    <text evidence="1">Belongs to the short-chain dehydrogenases/reductases (SDR) family.</text>
</comment>
<accession>A0A316YY05</accession>
<dbReference type="Proteomes" id="UP000245768">
    <property type="component" value="Unassembled WGS sequence"/>
</dbReference>
<dbReference type="InterPro" id="IPR020904">
    <property type="entry name" value="Sc_DH/Rdtase_CS"/>
</dbReference>
<evidence type="ECO:0000313" key="5">
    <source>
        <dbReference type="Proteomes" id="UP000245768"/>
    </source>
</evidence>
<name>A0A316YY05_9BASI</name>
<keyword evidence="5" id="KW-1185">Reference proteome</keyword>
<evidence type="ECO:0000256" key="3">
    <source>
        <dbReference type="ARBA" id="ARBA00023002"/>
    </source>
</evidence>
<keyword evidence="2" id="KW-0521">NADP</keyword>
<keyword evidence="3" id="KW-0560">Oxidoreductase</keyword>
<gene>
    <name evidence="4" type="ORF">FA10DRAFT_226004</name>
</gene>
<dbReference type="PANTHER" id="PTHR24322:SF736">
    <property type="entry name" value="RETINOL DEHYDROGENASE 10"/>
    <property type="match status" value="1"/>
</dbReference>
<dbReference type="InParanoid" id="A0A316YY05"/>
<dbReference type="EMBL" id="KZ819634">
    <property type="protein sequence ID" value="PWN92705.1"/>
    <property type="molecule type" value="Genomic_DNA"/>
</dbReference>
<dbReference type="OrthoDB" id="10253736at2759"/>
<dbReference type="InterPro" id="IPR002347">
    <property type="entry name" value="SDR_fam"/>
</dbReference>
<dbReference type="Gene3D" id="3.40.50.720">
    <property type="entry name" value="NAD(P)-binding Rossmann-like Domain"/>
    <property type="match status" value="1"/>
</dbReference>
<reference evidence="4 5" key="1">
    <citation type="journal article" date="2018" name="Mol. Biol. Evol.">
        <title>Broad Genomic Sampling Reveals a Smut Pathogenic Ancestry of the Fungal Clade Ustilaginomycotina.</title>
        <authorList>
            <person name="Kijpornyongpan T."/>
            <person name="Mondo S.J."/>
            <person name="Barry K."/>
            <person name="Sandor L."/>
            <person name="Lee J."/>
            <person name="Lipzen A."/>
            <person name="Pangilinan J."/>
            <person name="LaButti K."/>
            <person name="Hainaut M."/>
            <person name="Henrissat B."/>
            <person name="Grigoriev I.V."/>
            <person name="Spatafora J.W."/>
            <person name="Aime M.C."/>
        </authorList>
    </citation>
    <scope>NUCLEOTIDE SEQUENCE [LARGE SCALE GENOMIC DNA]</scope>
    <source>
        <strain evidence="4 5">MCA 4198</strain>
    </source>
</reference>
<dbReference type="GeneID" id="37040584"/>
<dbReference type="PROSITE" id="PS00061">
    <property type="entry name" value="ADH_SHORT"/>
    <property type="match status" value="1"/>
</dbReference>
<evidence type="ECO:0000256" key="2">
    <source>
        <dbReference type="ARBA" id="ARBA00022857"/>
    </source>
</evidence>
<sequence length="391" mass="43447">MPKGHFNIDTALRPLWPLLSPRVAPLVALLFAYRARPDQLYAALQDARVEPRLTDRLRTLIKGLYDVVKDQRWIRLYLVVSLVGVLQRTLTRLIVDRALYARKIEWSKHVVVVTGAARGIGEAVVVQLKQRGARVVAIDMADKSTLGKEDLYVKCDVTDEEALREARQLVLRELGFPTMVVSAAGLARHSFVCDPPHLFPSSYATKLHDINLSGTYNFVKVFSQDMLADYDEEVERPRNGFGGHILLIASGAAFISLPGNASYNSSKAGVYSLSQTLGFELDVWHKTNKVRNSVVCPLMVESEMTRGRMAPTRDQFLLPTLTVDDVSQAIVSTLESDRSQTVMLPAALHIAQPLVQVLPTWMLRLVLKGTHAAQDTFVGYAAKNRFAPANS</sequence>
<protein>
    <submittedName>
        <fullName evidence="4">NAD(P)-binding protein</fullName>
    </submittedName>
</protein>
<evidence type="ECO:0000313" key="4">
    <source>
        <dbReference type="EMBL" id="PWN92705.1"/>
    </source>
</evidence>